<keyword evidence="2" id="KW-1185">Reference proteome</keyword>
<dbReference type="EMBL" id="JAWZYT010002122">
    <property type="protein sequence ID" value="KAK4306492.1"/>
    <property type="molecule type" value="Genomic_DNA"/>
</dbReference>
<accession>A0AAE1PFJ4</accession>
<organism evidence="1 2">
    <name type="scientific">Petrolisthes manimaculis</name>
    <dbReference type="NCBI Taxonomy" id="1843537"/>
    <lineage>
        <taxon>Eukaryota</taxon>
        <taxon>Metazoa</taxon>
        <taxon>Ecdysozoa</taxon>
        <taxon>Arthropoda</taxon>
        <taxon>Crustacea</taxon>
        <taxon>Multicrustacea</taxon>
        <taxon>Malacostraca</taxon>
        <taxon>Eumalacostraca</taxon>
        <taxon>Eucarida</taxon>
        <taxon>Decapoda</taxon>
        <taxon>Pleocyemata</taxon>
        <taxon>Anomura</taxon>
        <taxon>Galatheoidea</taxon>
        <taxon>Porcellanidae</taxon>
        <taxon>Petrolisthes</taxon>
    </lineage>
</organism>
<evidence type="ECO:0000313" key="1">
    <source>
        <dbReference type="EMBL" id="KAK4306492.1"/>
    </source>
</evidence>
<dbReference type="AlphaFoldDB" id="A0AAE1PFJ4"/>
<name>A0AAE1PFJ4_9EUCA</name>
<proteinExistence type="predicted"/>
<dbReference type="Proteomes" id="UP001292094">
    <property type="component" value="Unassembled WGS sequence"/>
</dbReference>
<protein>
    <submittedName>
        <fullName evidence="1">Uncharacterized protein</fullName>
    </submittedName>
</protein>
<comment type="caution">
    <text evidence="1">The sequence shown here is derived from an EMBL/GenBank/DDBJ whole genome shotgun (WGS) entry which is preliminary data.</text>
</comment>
<gene>
    <name evidence="1" type="ORF">Pmani_021689</name>
</gene>
<reference evidence="1" key="1">
    <citation type="submission" date="2023-11" db="EMBL/GenBank/DDBJ databases">
        <title>Genome assemblies of two species of porcelain crab, Petrolisthes cinctipes and Petrolisthes manimaculis (Anomura: Porcellanidae).</title>
        <authorList>
            <person name="Angst P."/>
        </authorList>
    </citation>
    <scope>NUCLEOTIDE SEQUENCE</scope>
    <source>
        <strain evidence="1">PB745_02</strain>
        <tissue evidence="1">Gill</tissue>
    </source>
</reference>
<sequence>MTGRVGSGGLGCQQVTAVFPCCVKVYGPTLTCTRLKPNTTKASSQTQHYQSQFSDPSLLKPVQQFITIKAISQTHHY</sequence>
<evidence type="ECO:0000313" key="2">
    <source>
        <dbReference type="Proteomes" id="UP001292094"/>
    </source>
</evidence>